<accession>A0ABT3XXL9</accession>
<dbReference type="InterPro" id="IPR012910">
    <property type="entry name" value="Plug_dom"/>
</dbReference>
<keyword evidence="2" id="KW-0812">Transmembrane</keyword>
<keyword evidence="2" id="KW-0998">Cell outer membrane</keyword>
<keyword evidence="2" id="KW-0813">Transport</keyword>
<dbReference type="RefSeq" id="WP_267267616.1">
    <property type="nucleotide sequence ID" value="NZ_JAOVZW010000033.1"/>
</dbReference>
<feature type="domain" description="TonB-dependent receptor plug" evidence="4">
    <location>
        <begin position="145"/>
        <end position="249"/>
    </location>
</feature>
<dbReference type="PROSITE" id="PS52016">
    <property type="entry name" value="TONB_DEPENDENT_REC_3"/>
    <property type="match status" value="1"/>
</dbReference>
<reference evidence="5" key="1">
    <citation type="submission" date="2022-10" db="EMBL/GenBank/DDBJ databases">
        <title>Chryseobacterium sp. nov., a novel bacterial species.</title>
        <authorList>
            <person name="Cao Y."/>
        </authorList>
    </citation>
    <scope>NUCLEOTIDE SEQUENCE</scope>
    <source>
        <strain evidence="5">CCTCC AB2015118</strain>
    </source>
</reference>
<comment type="caution">
    <text evidence="5">The sequence shown here is derived from an EMBL/GenBank/DDBJ whole genome shotgun (WGS) entry which is preliminary data.</text>
</comment>
<dbReference type="SUPFAM" id="SSF56935">
    <property type="entry name" value="Porins"/>
    <property type="match status" value="1"/>
</dbReference>
<evidence type="ECO:0000313" key="6">
    <source>
        <dbReference type="Proteomes" id="UP001073122"/>
    </source>
</evidence>
<keyword evidence="5" id="KW-0675">Receptor</keyword>
<dbReference type="InterPro" id="IPR037066">
    <property type="entry name" value="Plug_dom_sf"/>
</dbReference>
<comment type="similarity">
    <text evidence="2">Belongs to the TonB-dependent receptor family.</text>
</comment>
<comment type="subcellular location">
    <subcellularLocation>
        <location evidence="2">Cell outer membrane</location>
        <topology evidence="2">Multi-pass membrane protein</topology>
    </subcellularLocation>
</comment>
<feature type="signal peptide" evidence="3">
    <location>
        <begin position="1"/>
        <end position="22"/>
    </location>
</feature>
<dbReference type="NCBIfam" id="TIGR04057">
    <property type="entry name" value="SusC_RagA_signa"/>
    <property type="match status" value="1"/>
</dbReference>
<dbReference type="EMBL" id="JAOVZW010000033">
    <property type="protein sequence ID" value="MCX8526386.1"/>
    <property type="molecule type" value="Genomic_DNA"/>
</dbReference>
<evidence type="ECO:0000313" key="5">
    <source>
        <dbReference type="EMBL" id="MCX8526386.1"/>
    </source>
</evidence>
<proteinExistence type="inferred from homology"/>
<keyword evidence="2" id="KW-1134">Transmembrane beta strand</keyword>
<evidence type="ECO:0000256" key="3">
    <source>
        <dbReference type="SAM" id="SignalP"/>
    </source>
</evidence>
<dbReference type="InterPro" id="IPR023997">
    <property type="entry name" value="TonB-dep_OMP_SusC/RagA_CS"/>
</dbReference>
<gene>
    <name evidence="5" type="ORF">OF897_20935</name>
</gene>
<feature type="chain" id="PRO_5045053262" evidence="3">
    <location>
        <begin position="23"/>
        <end position="506"/>
    </location>
</feature>
<keyword evidence="6" id="KW-1185">Reference proteome</keyword>
<dbReference type="Proteomes" id="UP001073122">
    <property type="component" value="Unassembled WGS sequence"/>
</dbReference>
<dbReference type="PANTHER" id="PTHR30069">
    <property type="entry name" value="TONB-DEPENDENT OUTER MEMBRANE RECEPTOR"/>
    <property type="match status" value="1"/>
</dbReference>
<dbReference type="Pfam" id="PF07715">
    <property type="entry name" value="Plug"/>
    <property type="match status" value="1"/>
</dbReference>
<dbReference type="InterPro" id="IPR039426">
    <property type="entry name" value="TonB-dep_rcpt-like"/>
</dbReference>
<evidence type="ECO:0000259" key="4">
    <source>
        <dbReference type="Pfam" id="PF07715"/>
    </source>
</evidence>
<keyword evidence="2" id="KW-0472">Membrane</keyword>
<dbReference type="PANTHER" id="PTHR30069:SF29">
    <property type="entry name" value="HEMOGLOBIN AND HEMOGLOBIN-HAPTOGLOBIN-BINDING PROTEIN 1-RELATED"/>
    <property type="match status" value="1"/>
</dbReference>
<sequence length="506" mass="55730">MKKTAISIALLVAMGLPVQNYAQTQTKMAAANNQGQVSLVKILKKLEKSTKTKFFYSASDFKNIWVDESKINYLSLQQSLNYLKKSVPLDYQIQNNTVSLRKLASTNSSFAENNLEPKKDTLNNQEKQIEEVVVVGYGTQKKSIITGSVSVVKGSTAEGQPVLSAGNALQGLAPGVTVTTQTGAPGGDAGNIRIRGINSFGGSDSNPLVIIDGVAGNINDVDVNMIESISVLKDAASAAIYGSRAAGGVVLVTTKRAKGNKLTAQYRMYTGWQRATAIPKVTDGLTYMKVFNDASMNDNGTKIYSDEAINDFRNEYNKNPSNYDWQKAILQGSGFLQDHYLSLSAKSGIISVSPSFGYSKQEGIIKNTDFTRFVFRNNMDITPNDQWNIRLDMSFLNKDRTQIADEGTVWNYLGRMPTNIPIYYGQNYSDGWVKINPVGYIENGGNRKQNNLEFIGNMNISYKPTDWLTLKGMVAPRYLTTNIHLFRKSVPTYYEDGTEAGSANTY</sequence>
<protein>
    <submittedName>
        <fullName evidence="5">TonB-dependent receptor plug domain-containing protein</fullName>
    </submittedName>
</protein>
<keyword evidence="1 3" id="KW-0732">Signal</keyword>
<name>A0ABT3XXL9_9FLAO</name>
<evidence type="ECO:0000256" key="1">
    <source>
        <dbReference type="ARBA" id="ARBA00022729"/>
    </source>
</evidence>
<dbReference type="Gene3D" id="2.170.130.10">
    <property type="entry name" value="TonB-dependent receptor, plug domain"/>
    <property type="match status" value="1"/>
</dbReference>
<evidence type="ECO:0000256" key="2">
    <source>
        <dbReference type="PROSITE-ProRule" id="PRU01360"/>
    </source>
</evidence>
<organism evidence="5 6">
    <name type="scientific">Chryseobacterium formosus</name>
    <dbReference type="NCBI Taxonomy" id="1537363"/>
    <lineage>
        <taxon>Bacteria</taxon>
        <taxon>Pseudomonadati</taxon>
        <taxon>Bacteroidota</taxon>
        <taxon>Flavobacteriia</taxon>
        <taxon>Flavobacteriales</taxon>
        <taxon>Weeksellaceae</taxon>
        <taxon>Chryseobacterium group</taxon>
        <taxon>Chryseobacterium</taxon>
    </lineage>
</organism>